<sequence>MSTQFKTDQFRQSREGFYIRPCSKWDAGSHLDGSHYRCKTYTFTFDLPESPEMGAWTIVAAGVDDCAAYVKAHRFMTSECVDTGDIIRLVEQDLGEPSPAANFGWNDARTGCLLPAWEEV</sequence>
<dbReference type="Proteomes" id="UP000184388">
    <property type="component" value="Unassembled WGS sequence"/>
</dbReference>
<evidence type="ECO:0000313" key="1">
    <source>
        <dbReference type="EMBL" id="SHN24542.1"/>
    </source>
</evidence>
<accession>A0A9X8QZL3</accession>
<dbReference type="RefSeq" id="WP_073449048.1">
    <property type="nucleotide sequence ID" value="NZ_FRBK01000026.1"/>
</dbReference>
<protein>
    <submittedName>
        <fullName evidence="1">Uncharacterized protein</fullName>
    </submittedName>
</protein>
<organism evidence="1 2">
    <name type="scientific">Streptomyces yunnanensis</name>
    <dbReference type="NCBI Taxonomy" id="156453"/>
    <lineage>
        <taxon>Bacteria</taxon>
        <taxon>Bacillati</taxon>
        <taxon>Actinomycetota</taxon>
        <taxon>Actinomycetes</taxon>
        <taxon>Kitasatosporales</taxon>
        <taxon>Streptomycetaceae</taxon>
        <taxon>Streptomyces</taxon>
    </lineage>
</organism>
<evidence type="ECO:0000313" key="2">
    <source>
        <dbReference type="Proteomes" id="UP000184388"/>
    </source>
</evidence>
<gene>
    <name evidence="1" type="ORF">SAMN05216268_126112</name>
</gene>
<name>A0A9X8QZL3_9ACTN</name>
<dbReference type="AlphaFoldDB" id="A0A9X8QZL3"/>
<reference evidence="2" key="1">
    <citation type="submission" date="2016-11" db="EMBL/GenBank/DDBJ databases">
        <authorList>
            <person name="Jaros S."/>
            <person name="Januszkiewicz K."/>
            <person name="Wedrychowicz H."/>
        </authorList>
    </citation>
    <scope>NUCLEOTIDE SEQUENCE [LARGE SCALE GENOMIC DNA]</scope>
    <source>
        <strain evidence="2">CGMCC 4.3555</strain>
    </source>
</reference>
<comment type="caution">
    <text evidence="1">The sequence shown here is derived from an EMBL/GenBank/DDBJ whole genome shotgun (WGS) entry which is preliminary data.</text>
</comment>
<proteinExistence type="predicted"/>
<dbReference type="EMBL" id="FRBK01000026">
    <property type="protein sequence ID" value="SHN24542.1"/>
    <property type="molecule type" value="Genomic_DNA"/>
</dbReference>